<evidence type="ECO:0000256" key="3">
    <source>
        <dbReference type="ARBA" id="ARBA00023163"/>
    </source>
</evidence>
<sequence>MITLEQVAFRAGCSISTASRVLNRTGPVSAEMVRKVRRAAAEMGYRHIANKAGDSRRSRAVVGVLVPSISNPVFAASLAGIQRRLQAAEHSVLIAQSNYDPSSEASAVASLLEEHPTGLILTLCDPRSSDVLSAALPPTVLLNNLPMPRFQAAVTVDNFQASYELTRFLMDKGHHHILFVSGYFTSSDRARLRYEGHCKALADSGLRSLEALQIGFLDGYENLDLLDVVENIRPSAIIASNDLLALGVISALRRHGISVPGHISVCGFDGISIGRMLERPLTTIRMPDADMGTAAAAMLLDVAQNAAPPRHLRVGYQLFPGATVA</sequence>
<comment type="caution">
    <text evidence="5">The sequence shown here is derived from an EMBL/GenBank/DDBJ whole genome shotgun (WGS) entry which is preliminary data.</text>
</comment>
<dbReference type="PANTHER" id="PTHR30146">
    <property type="entry name" value="LACI-RELATED TRANSCRIPTIONAL REPRESSOR"/>
    <property type="match status" value="1"/>
</dbReference>
<dbReference type="CDD" id="cd01392">
    <property type="entry name" value="HTH_LacI"/>
    <property type="match status" value="1"/>
</dbReference>
<dbReference type="Pfam" id="PF00356">
    <property type="entry name" value="LacI"/>
    <property type="match status" value="1"/>
</dbReference>
<evidence type="ECO:0000313" key="5">
    <source>
        <dbReference type="EMBL" id="KIQ03436.1"/>
    </source>
</evidence>
<dbReference type="GO" id="GO:0000976">
    <property type="term" value="F:transcription cis-regulatory region binding"/>
    <property type="evidence" value="ECO:0007669"/>
    <property type="project" value="TreeGrafter"/>
</dbReference>
<evidence type="ECO:0000259" key="4">
    <source>
        <dbReference type="PROSITE" id="PS50932"/>
    </source>
</evidence>
<dbReference type="Gene3D" id="1.10.260.40">
    <property type="entry name" value="lambda repressor-like DNA-binding domains"/>
    <property type="match status" value="1"/>
</dbReference>
<evidence type="ECO:0000256" key="1">
    <source>
        <dbReference type="ARBA" id="ARBA00023015"/>
    </source>
</evidence>
<reference evidence="5 6" key="1">
    <citation type="submission" date="2014-12" db="EMBL/GenBank/DDBJ databases">
        <title>16Stimator: statistical estimation of ribosomal gene copy numbers from draft genome assemblies.</title>
        <authorList>
            <person name="Perisin M.A."/>
            <person name="Vetter M."/>
            <person name="Gilbert J.A."/>
            <person name="Bergelson J."/>
        </authorList>
    </citation>
    <scope>NUCLEOTIDE SEQUENCE [LARGE SCALE GENOMIC DNA]</scope>
    <source>
        <strain evidence="5 6">MEJ076</strain>
    </source>
</reference>
<protein>
    <submittedName>
        <fullName evidence="5">Transcriptional regulator</fullName>
    </submittedName>
</protein>
<accession>A0A0D0L187</accession>
<dbReference type="SUPFAM" id="SSF47413">
    <property type="entry name" value="lambda repressor-like DNA-binding domains"/>
    <property type="match status" value="1"/>
</dbReference>
<gene>
    <name evidence="5" type="ORF">RU07_08270</name>
</gene>
<dbReference type="AlphaFoldDB" id="A0A0D0L187"/>
<dbReference type="Pfam" id="PF00532">
    <property type="entry name" value="Peripla_BP_1"/>
    <property type="match status" value="1"/>
</dbReference>
<organism evidence="5 6">
    <name type="scientific">Agrobacterium tumefaciens</name>
    <dbReference type="NCBI Taxonomy" id="358"/>
    <lineage>
        <taxon>Bacteria</taxon>
        <taxon>Pseudomonadati</taxon>
        <taxon>Pseudomonadota</taxon>
        <taxon>Alphaproteobacteria</taxon>
        <taxon>Hyphomicrobiales</taxon>
        <taxon>Rhizobiaceae</taxon>
        <taxon>Rhizobium/Agrobacterium group</taxon>
        <taxon>Agrobacterium</taxon>
        <taxon>Agrobacterium tumefaciens complex</taxon>
    </lineage>
</organism>
<dbReference type="Gene3D" id="3.40.50.2300">
    <property type="match status" value="2"/>
</dbReference>
<dbReference type="InterPro" id="IPR028082">
    <property type="entry name" value="Peripla_BP_I"/>
</dbReference>
<dbReference type="OrthoDB" id="7170131at2"/>
<name>A0A0D0L187_AGRTU</name>
<feature type="domain" description="HTH lacI-type" evidence="4">
    <location>
        <begin position="2"/>
        <end position="58"/>
    </location>
</feature>
<proteinExistence type="predicted"/>
<keyword evidence="1" id="KW-0805">Transcription regulation</keyword>
<dbReference type="PANTHER" id="PTHR30146:SF109">
    <property type="entry name" value="HTH-TYPE TRANSCRIPTIONAL REGULATOR GALS"/>
    <property type="match status" value="1"/>
</dbReference>
<evidence type="ECO:0000256" key="2">
    <source>
        <dbReference type="ARBA" id="ARBA00023125"/>
    </source>
</evidence>
<dbReference type="SUPFAM" id="SSF53822">
    <property type="entry name" value="Periplasmic binding protein-like I"/>
    <property type="match status" value="1"/>
</dbReference>
<dbReference type="SMART" id="SM00354">
    <property type="entry name" value="HTH_LACI"/>
    <property type="match status" value="1"/>
</dbReference>
<dbReference type="Proteomes" id="UP000035017">
    <property type="component" value="Unassembled WGS sequence"/>
</dbReference>
<dbReference type="InterPro" id="IPR010982">
    <property type="entry name" value="Lambda_DNA-bd_dom_sf"/>
</dbReference>
<keyword evidence="3" id="KW-0804">Transcription</keyword>
<dbReference type="InterPro" id="IPR001761">
    <property type="entry name" value="Peripla_BP/Lac1_sug-bd_dom"/>
</dbReference>
<dbReference type="GO" id="GO:0003700">
    <property type="term" value="F:DNA-binding transcription factor activity"/>
    <property type="evidence" value="ECO:0007669"/>
    <property type="project" value="TreeGrafter"/>
</dbReference>
<dbReference type="PROSITE" id="PS50932">
    <property type="entry name" value="HTH_LACI_2"/>
    <property type="match status" value="1"/>
</dbReference>
<dbReference type="InterPro" id="IPR000843">
    <property type="entry name" value="HTH_LacI"/>
</dbReference>
<keyword evidence="2" id="KW-0238">DNA-binding</keyword>
<evidence type="ECO:0000313" key="6">
    <source>
        <dbReference type="Proteomes" id="UP000035017"/>
    </source>
</evidence>
<dbReference type="EMBL" id="JXQV01000008">
    <property type="protein sequence ID" value="KIQ03436.1"/>
    <property type="molecule type" value="Genomic_DNA"/>
</dbReference>